<organism evidence="1 2">
    <name type="scientific">Salarias fasciatus</name>
    <name type="common">Jewelled blenny</name>
    <name type="synonym">Blennius fasciatus</name>
    <dbReference type="NCBI Taxonomy" id="181472"/>
    <lineage>
        <taxon>Eukaryota</taxon>
        <taxon>Metazoa</taxon>
        <taxon>Chordata</taxon>
        <taxon>Craniata</taxon>
        <taxon>Vertebrata</taxon>
        <taxon>Euteleostomi</taxon>
        <taxon>Actinopterygii</taxon>
        <taxon>Neopterygii</taxon>
        <taxon>Teleostei</taxon>
        <taxon>Neoteleostei</taxon>
        <taxon>Acanthomorphata</taxon>
        <taxon>Ovalentaria</taxon>
        <taxon>Blenniimorphae</taxon>
        <taxon>Blenniiformes</taxon>
        <taxon>Blennioidei</taxon>
        <taxon>Blenniidae</taxon>
        <taxon>Salariinae</taxon>
        <taxon>Salarias</taxon>
    </lineage>
</organism>
<dbReference type="Proteomes" id="UP000472267">
    <property type="component" value="Chromosome 17"/>
</dbReference>
<accession>A0A672G4Y4</accession>
<keyword evidence="2" id="KW-1185">Reference proteome</keyword>
<dbReference type="AlphaFoldDB" id="A0A672G4Y4"/>
<dbReference type="PANTHER" id="PTHR14241">
    <property type="entry name" value="INTERFERON-INDUCED PROTEIN 44"/>
    <property type="match status" value="1"/>
</dbReference>
<dbReference type="Ensembl" id="ENSSFAT00005014568.1">
    <property type="protein sequence ID" value="ENSSFAP00005013980.1"/>
    <property type="gene ID" value="ENSSFAG00005007575.1"/>
</dbReference>
<evidence type="ECO:0008006" key="3">
    <source>
        <dbReference type="Google" id="ProtNLM"/>
    </source>
</evidence>
<dbReference type="Gene3D" id="3.40.50.300">
    <property type="entry name" value="P-loop containing nucleotide triphosphate hydrolases"/>
    <property type="match status" value="2"/>
</dbReference>
<dbReference type="PANTHER" id="PTHR14241:SF1">
    <property type="entry name" value="INTERFERON-INDUCED PROTEIN 44-RELATED"/>
    <property type="match status" value="1"/>
</dbReference>
<dbReference type="Ensembl" id="ENSSFAT00005014569.1">
    <property type="protein sequence ID" value="ENSSFAP00005013981.1"/>
    <property type="gene ID" value="ENSSFAG00005007575.1"/>
</dbReference>
<name>A0A672G4Y4_SALFA</name>
<protein>
    <recommendedName>
        <fullName evidence="3">G domain-containing protein</fullName>
    </recommendedName>
</protein>
<reference evidence="1" key="1">
    <citation type="submission" date="2019-06" db="EMBL/GenBank/DDBJ databases">
        <authorList>
            <consortium name="Wellcome Sanger Institute Data Sharing"/>
        </authorList>
    </citation>
    <scope>NUCLEOTIDE SEQUENCE [LARGE SCALE GENOMIC DNA]</scope>
</reference>
<dbReference type="SUPFAM" id="SSF52540">
    <property type="entry name" value="P-loop containing nucleoside triphosphate hydrolases"/>
    <property type="match status" value="2"/>
</dbReference>
<dbReference type="OMA" id="NMIERTH"/>
<proteinExistence type="predicted"/>
<dbReference type="InterPro" id="IPR027417">
    <property type="entry name" value="P-loop_NTPase"/>
</dbReference>
<dbReference type="CDD" id="cd00882">
    <property type="entry name" value="Ras_like_GTPase"/>
    <property type="match status" value="2"/>
</dbReference>
<reference evidence="1" key="2">
    <citation type="submission" date="2025-05" db="UniProtKB">
        <authorList>
            <consortium name="Ensembl"/>
        </authorList>
    </citation>
    <scope>IDENTIFICATION</scope>
</reference>
<evidence type="ECO:0000313" key="2">
    <source>
        <dbReference type="Proteomes" id="UP000472267"/>
    </source>
</evidence>
<sequence length="584" mass="65472">MLQYYTVLKEKVIYAGVPVLTAFKEPWRVIPWGNRNEELDYVRNFKPRSGVKHLRVLLLGLPGSGKSAFIDSVDTTLRRRVSARALAATNYDRSFTQEYRSYKIQTETPGTFYPLVFCDTMGIEKGSGRGVDVENIKLILKGHVKEGFKLLPGSKPTGSNYIDTPTINDKVHVLVCVVPATTVNLMEKEPVIKIKEVREEARDLGIPQIAILTKVDEACPEVKKDLKKVYNSKRIQKQMEKVSVLLGIPMNCIFTVRNYSSEIEVDDAMDAVILNTLRKIIDYGQDFLNDIPPDHRTPPPSPPSQVPWRKIRFGDGAQHEFVQNYQPKEQGQHLRVLLHGPPGSGKSSFINSVESALRGKITTRALVATGYDGSFTTQHKSYKIPKEDPGTFYPFVFSDTMGIEKSNTGGVHIEDIKLILKGKIREGYTFNPACSLSETDSFYNGTPTMTDKVSILVCLVPANTAALMDDKVVQKIRDVRKAARELGIPQIAVLTKIDEACPEVNKDLKNVYRSKHIKKQMEAVSAVLGIPLNCIFPVKNYSSEFETDVETDSLILSAMRKIIDYGDDFLNDQPAPDDDQILLW</sequence>
<evidence type="ECO:0000313" key="1">
    <source>
        <dbReference type="Ensembl" id="ENSSFAP00005013981.1"/>
    </source>
</evidence>
<dbReference type="GO" id="GO:0006955">
    <property type="term" value="P:immune response"/>
    <property type="evidence" value="ECO:0007669"/>
    <property type="project" value="TreeGrafter"/>
</dbReference>